<organism evidence="1 2">
    <name type="scientific">Globodera pallida</name>
    <name type="common">Potato cyst nematode worm</name>
    <name type="synonym">Heterodera pallida</name>
    <dbReference type="NCBI Taxonomy" id="36090"/>
    <lineage>
        <taxon>Eukaryota</taxon>
        <taxon>Metazoa</taxon>
        <taxon>Ecdysozoa</taxon>
        <taxon>Nematoda</taxon>
        <taxon>Chromadorea</taxon>
        <taxon>Rhabditida</taxon>
        <taxon>Tylenchina</taxon>
        <taxon>Tylenchomorpha</taxon>
        <taxon>Tylenchoidea</taxon>
        <taxon>Heteroderidae</taxon>
        <taxon>Heteroderinae</taxon>
        <taxon>Globodera</taxon>
    </lineage>
</organism>
<sequence length="122" mass="13725">MDAKKEMARKCMQSVGLVRYLVEQVPVDWNGIVISMRLVEAKRFKDALLVQIDDCSFESVDGLKTSVGLGQFEYSAAELLTMCVEIVRLCGIWGNSTVEDLLSLLKFLSHFGKQVSKTYQIN</sequence>
<dbReference type="AlphaFoldDB" id="A0A183CBR8"/>
<dbReference type="WBParaSite" id="GPLIN_001031900">
    <property type="protein sequence ID" value="GPLIN_001031900"/>
    <property type="gene ID" value="GPLIN_001031900"/>
</dbReference>
<proteinExistence type="predicted"/>
<keyword evidence="1" id="KW-1185">Reference proteome</keyword>
<reference evidence="1" key="1">
    <citation type="submission" date="2013-12" db="EMBL/GenBank/DDBJ databases">
        <authorList>
            <person name="Aslett M."/>
        </authorList>
    </citation>
    <scope>NUCLEOTIDE SEQUENCE [LARGE SCALE GENOMIC DNA]</scope>
    <source>
        <strain evidence="1">Lindley</strain>
    </source>
</reference>
<name>A0A183CBR8_GLOPA</name>
<reference evidence="1" key="2">
    <citation type="submission" date="2014-05" db="EMBL/GenBank/DDBJ databases">
        <title>The genome and life-stage specific transcriptomes of Globodera pallida elucidate key aspects of plant parasitism by a cyst nematode.</title>
        <authorList>
            <person name="Cotton J.A."/>
            <person name="Lilley C.J."/>
            <person name="Jones L.M."/>
            <person name="Kikuchi T."/>
            <person name="Reid A.J."/>
            <person name="Thorpe P."/>
            <person name="Tsai I.J."/>
            <person name="Beasley H."/>
            <person name="Blok V."/>
            <person name="Cock P.J.A."/>
            <person name="Van den Akker S.E."/>
            <person name="Holroyd N."/>
            <person name="Hunt M."/>
            <person name="Mantelin S."/>
            <person name="Naghra H."/>
            <person name="Pain A."/>
            <person name="Palomares-Rius J.E."/>
            <person name="Zarowiecki M."/>
            <person name="Berriman M."/>
            <person name="Jones J.T."/>
            <person name="Urwin P.E."/>
        </authorList>
    </citation>
    <scope>NUCLEOTIDE SEQUENCE [LARGE SCALE GENOMIC DNA]</scope>
    <source>
        <strain evidence="1">Lindley</strain>
    </source>
</reference>
<evidence type="ECO:0000313" key="2">
    <source>
        <dbReference type="WBParaSite" id="GPLIN_001031900"/>
    </source>
</evidence>
<dbReference type="Proteomes" id="UP000050741">
    <property type="component" value="Unassembled WGS sequence"/>
</dbReference>
<evidence type="ECO:0000313" key="1">
    <source>
        <dbReference type="Proteomes" id="UP000050741"/>
    </source>
</evidence>
<reference evidence="2" key="3">
    <citation type="submission" date="2016-06" db="UniProtKB">
        <authorList>
            <consortium name="WormBaseParasite"/>
        </authorList>
    </citation>
    <scope>IDENTIFICATION</scope>
</reference>
<protein>
    <submittedName>
        <fullName evidence="2">BTB/POZ domain-containing protein</fullName>
    </submittedName>
</protein>
<accession>A0A183CBR8</accession>